<protein>
    <submittedName>
        <fullName evidence="1">Cysteine-rich receptor-like protein kinase</fullName>
    </submittedName>
</protein>
<reference evidence="1 2" key="1">
    <citation type="journal article" date="2018" name="Front. Plant Sci.">
        <title>Red Clover (Trifolium pratense) and Zigzag Clover (T. medium) - A Picture of Genomic Similarities and Differences.</title>
        <authorList>
            <person name="Dluhosova J."/>
            <person name="Istvanek J."/>
            <person name="Nedelnik J."/>
            <person name="Repkova J."/>
        </authorList>
    </citation>
    <scope>NUCLEOTIDE SEQUENCE [LARGE SCALE GENOMIC DNA]</scope>
    <source>
        <strain evidence="2">cv. 10/8</strain>
        <tissue evidence="1">Leaf</tissue>
    </source>
</reference>
<dbReference type="AlphaFoldDB" id="A0A392MGP0"/>
<accession>A0A392MGP0</accession>
<evidence type="ECO:0000313" key="1">
    <source>
        <dbReference type="EMBL" id="MCH86670.1"/>
    </source>
</evidence>
<keyword evidence="1" id="KW-0675">Receptor</keyword>
<dbReference type="Proteomes" id="UP000265520">
    <property type="component" value="Unassembled WGS sequence"/>
</dbReference>
<name>A0A392MGP0_9FABA</name>
<organism evidence="1 2">
    <name type="scientific">Trifolium medium</name>
    <dbReference type="NCBI Taxonomy" id="97028"/>
    <lineage>
        <taxon>Eukaryota</taxon>
        <taxon>Viridiplantae</taxon>
        <taxon>Streptophyta</taxon>
        <taxon>Embryophyta</taxon>
        <taxon>Tracheophyta</taxon>
        <taxon>Spermatophyta</taxon>
        <taxon>Magnoliopsida</taxon>
        <taxon>eudicotyledons</taxon>
        <taxon>Gunneridae</taxon>
        <taxon>Pentapetalae</taxon>
        <taxon>rosids</taxon>
        <taxon>fabids</taxon>
        <taxon>Fabales</taxon>
        <taxon>Fabaceae</taxon>
        <taxon>Papilionoideae</taxon>
        <taxon>50 kb inversion clade</taxon>
        <taxon>NPAAA clade</taxon>
        <taxon>Hologalegina</taxon>
        <taxon>IRL clade</taxon>
        <taxon>Trifolieae</taxon>
        <taxon>Trifolium</taxon>
    </lineage>
</organism>
<comment type="caution">
    <text evidence="1">The sequence shown here is derived from an EMBL/GenBank/DDBJ whole genome shotgun (WGS) entry which is preliminary data.</text>
</comment>
<keyword evidence="1" id="KW-0418">Kinase</keyword>
<proteinExistence type="predicted"/>
<evidence type="ECO:0000313" key="2">
    <source>
        <dbReference type="Proteomes" id="UP000265520"/>
    </source>
</evidence>
<dbReference type="EMBL" id="LXQA010010739">
    <property type="protein sequence ID" value="MCH86670.1"/>
    <property type="molecule type" value="Genomic_DNA"/>
</dbReference>
<dbReference type="GO" id="GO:0016301">
    <property type="term" value="F:kinase activity"/>
    <property type="evidence" value="ECO:0007669"/>
    <property type="project" value="UniProtKB-KW"/>
</dbReference>
<sequence length="92" mass="10359">MDNRPTLDGIEFQGVDPVEVTALTTPFTATEIEEVVMSSDGIMSPGPDGFNFSFFQRFWGLLKVELGICLINFSPRPIFRRAFPRTLLPSYL</sequence>
<keyword evidence="2" id="KW-1185">Reference proteome</keyword>
<gene>
    <name evidence="1" type="ORF">A2U01_0007530</name>
</gene>
<keyword evidence="1" id="KW-0808">Transferase</keyword>